<dbReference type="RefSeq" id="WP_093193446.1">
    <property type="nucleotide sequence ID" value="NZ_FNEV01000004.1"/>
</dbReference>
<dbReference type="Gene3D" id="3.30.450.40">
    <property type="match status" value="1"/>
</dbReference>
<dbReference type="InterPro" id="IPR029016">
    <property type="entry name" value="GAF-like_dom_sf"/>
</dbReference>
<accession>A0A1G8T569</accession>
<dbReference type="SUPFAM" id="SSF55781">
    <property type="entry name" value="GAF domain-like"/>
    <property type="match status" value="1"/>
</dbReference>
<feature type="domain" description="GAF" evidence="1">
    <location>
        <begin position="34"/>
        <end position="175"/>
    </location>
</feature>
<organism evidence="3 4">
    <name type="scientific">Salimicrobium halophilum</name>
    <dbReference type="NCBI Taxonomy" id="86666"/>
    <lineage>
        <taxon>Bacteria</taxon>
        <taxon>Bacillati</taxon>
        <taxon>Bacillota</taxon>
        <taxon>Bacilli</taxon>
        <taxon>Bacillales</taxon>
        <taxon>Bacillaceae</taxon>
        <taxon>Salimicrobium</taxon>
    </lineage>
</organism>
<protein>
    <submittedName>
        <fullName evidence="3">Serine phosphatase RsbU, regulator of sigma subunit</fullName>
    </submittedName>
</protein>
<dbReference type="PANTHER" id="PTHR43102">
    <property type="entry name" value="SLR1143 PROTEIN"/>
    <property type="match status" value="1"/>
</dbReference>
<evidence type="ECO:0000259" key="2">
    <source>
        <dbReference type="SMART" id="SM00331"/>
    </source>
</evidence>
<dbReference type="SMART" id="SM00331">
    <property type="entry name" value="PP2C_SIG"/>
    <property type="match status" value="1"/>
</dbReference>
<keyword evidence="4" id="KW-1185">Reference proteome</keyword>
<name>A0A1G8T569_9BACI</name>
<dbReference type="PANTHER" id="PTHR43102:SF2">
    <property type="entry name" value="GAF DOMAIN-CONTAINING PROTEIN"/>
    <property type="match status" value="1"/>
</dbReference>
<dbReference type="Pfam" id="PF07228">
    <property type="entry name" value="SpoIIE"/>
    <property type="match status" value="1"/>
</dbReference>
<dbReference type="InterPro" id="IPR001932">
    <property type="entry name" value="PPM-type_phosphatase-like_dom"/>
</dbReference>
<dbReference type="OrthoDB" id="9759607at2"/>
<evidence type="ECO:0000313" key="4">
    <source>
        <dbReference type="Proteomes" id="UP000199225"/>
    </source>
</evidence>
<dbReference type="AlphaFoldDB" id="A0A1G8T569"/>
<feature type="domain" description="PPM-type phosphatase" evidence="2">
    <location>
        <begin position="202"/>
        <end position="405"/>
    </location>
</feature>
<dbReference type="SUPFAM" id="SSF81606">
    <property type="entry name" value="PP2C-like"/>
    <property type="match status" value="1"/>
</dbReference>
<dbReference type="Proteomes" id="UP000199225">
    <property type="component" value="Unassembled WGS sequence"/>
</dbReference>
<dbReference type="InterPro" id="IPR003018">
    <property type="entry name" value="GAF"/>
</dbReference>
<dbReference type="Pfam" id="PF01590">
    <property type="entry name" value="GAF"/>
    <property type="match status" value="1"/>
</dbReference>
<evidence type="ECO:0000313" key="3">
    <source>
        <dbReference type="EMBL" id="SDJ36551.1"/>
    </source>
</evidence>
<dbReference type="InterPro" id="IPR036457">
    <property type="entry name" value="PPM-type-like_dom_sf"/>
</dbReference>
<sequence>MQKHPERPDIFISSKEEERRRLKELYSLHLVDSEENEAFDRISALVADIFDVPTCLISIITEDRQWLKSCVGADFRESDRKDAFCQHVVANKETMVVPDAYQDDRFHNNIFVTKFGYRFYAGAELVTSLGNVLGTLCVLDYEPRDFSEEETERLEKLARWVVSEIELRYKVKEQEREQKLLEKEITRGALLQEKMLPQDYMSEIVDIESLYLPFAKVSGDLYDYKWVAEDRLFLYVADVMGHGVATALQTSAVRVLFSQALDMKMTLKETVEWVNVNGAPFMPEGYYFTAICCELDFRKQEATTIGAGINHLYHYQEESGATLHKIPGPMLGITDAIAYKEQVIPFKEGDVFLFFSDGLTEGLKEQGVWNEDELTTTSMRIFDQVREARPYITMKDDVTSLRIEIKRNGE</sequence>
<gene>
    <name evidence="3" type="ORF">SAMN04490247_1708</name>
</gene>
<dbReference type="SMART" id="SM00065">
    <property type="entry name" value="GAF"/>
    <property type="match status" value="1"/>
</dbReference>
<dbReference type="STRING" id="86666.SAMN04490247_1708"/>
<dbReference type="EMBL" id="FNEV01000004">
    <property type="protein sequence ID" value="SDJ36551.1"/>
    <property type="molecule type" value="Genomic_DNA"/>
</dbReference>
<proteinExistence type="predicted"/>
<reference evidence="4" key="1">
    <citation type="submission" date="2016-10" db="EMBL/GenBank/DDBJ databases">
        <authorList>
            <person name="Varghese N."/>
            <person name="Submissions S."/>
        </authorList>
    </citation>
    <scope>NUCLEOTIDE SEQUENCE [LARGE SCALE GENOMIC DNA]</scope>
    <source>
        <strain evidence="4">DSM 4771</strain>
    </source>
</reference>
<evidence type="ECO:0000259" key="1">
    <source>
        <dbReference type="SMART" id="SM00065"/>
    </source>
</evidence>
<dbReference type="Gene3D" id="3.60.40.10">
    <property type="entry name" value="PPM-type phosphatase domain"/>
    <property type="match status" value="1"/>
</dbReference>